<evidence type="ECO:0000313" key="2">
    <source>
        <dbReference type="EMBL" id="NDK92615.1"/>
    </source>
</evidence>
<dbReference type="GO" id="GO:0004806">
    <property type="term" value="F:triacylglycerol lipase activity"/>
    <property type="evidence" value="ECO:0007669"/>
    <property type="project" value="InterPro"/>
</dbReference>
<dbReference type="PANTHER" id="PTHR34853:SF1">
    <property type="entry name" value="LIPASE 5"/>
    <property type="match status" value="1"/>
</dbReference>
<dbReference type="Pfam" id="PF03583">
    <property type="entry name" value="LIP"/>
    <property type="match status" value="1"/>
</dbReference>
<dbReference type="PANTHER" id="PTHR34853">
    <property type="match status" value="1"/>
</dbReference>
<sequence>MPTLVLGTRVGFRALRRPAVRPRAAHARTHRPSDRRVTTGQTGLALAAVAALTLGALTAGTLSAGPAHADDVALPTPLPDPFYAQPADLDRFHNGDVISVRPRPNPPGFFDVATYQLRFRSTDSQGHPIAAVTTVLIPTKKKADGPLLSFQHIINAVGLECAPSQALWTQDPNLTIREAPGLNVALQRGWTVAIPDHLGPRSAYGAARLGGQIALDGIRAVRNFAPARVAHSDVGLAGYSGGGMATAWAAALAPTYAPDLPIVGAAYGGVPMDLVRMAEGLGYSSPHPAFGLAFAAAIGLSRGYPQQIPMQKYLSATGVRMYTEMRNACTNDILRLGAGHSAQQVSVGGKQIFENPTARQVVADNSLVGYPGVPKTPIFEWHSPTDVLIPVSAIDQTIRRYCRAGARVQQFSTPSPDHMSAAVIGLPAAFSYLSDRFNDVPAPDNCR</sequence>
<dbReference type="PIRSF" id="PIRSF029171">
    <property type="entry name" value="Esterase_LipA"/>
    <property type="match status" value="1"/>
</dbReference>
<dbReference type="Gene3D" id="1.10.260.130">
    <property type="match status" value="1"/>
</dbReference>
<feature type="region of interest" description="Disordered" evidence="1">
    <location>
        <begin position="21"/>
        <end position="40"/>
    </location>
</feature>
<dbReference type="InterPro" id="IPR029058">
    <property type="entry name" value="AB_hydrolase_fold"/>
</dbReference>
<reference evidence="2 3" key="1">
    <citation type="submission" date="2020-01" db="EMBL/GenBank/DDBJ databases">
        <title>Investigation of new actinobacteria for the biodesulphurisation of diesel fuel.</title>
        <authorList>
            <person name="Athi Narayanan S.M."/>
        </authorList>
    </citation>
    <scope>NUCLEOTIDE SEQUENCE [LARGE SCALE GENOMIC DNA]</scope>
    <source>
        <strain evidence="2 3">213E</strain>
    </source>
</reference>
<keyword evidence="3" id="KW-1185">Reference proteome</keyword>
<dbReference type="Gene3D" id="3.40.50.1820">
    <property type="entry name" value="alpha/beta hydrolase"/>
    <property type="match status" value="1"/>
</dbReference>
<accession>A0A7K3LWF6</accession>
<gene>
    <name evidence="2" type="ORF">GYA93_24165</name>
</gene>
<dbReference type="GO" id="GO:0016042">
    <property type="term" value="P:lipid catabolic process"/>
    <property type="evidence" value="ECO:0007669"/>
    <property type="project" value="InterPro"/>
</dbReference>
<name>A0A7K3LWF6_9ACTN</name>
<protein>
    <submittedName>
        <fullName evidence="2">Lipase</fullName>
    </submittedName>
</protein>
<dbReference type="SUPFAM" id="SSF53474">
    <property type="entry name" value="alpha/beta-Hydrolases"/>
    <property type="match status" value="1"/>
</dbReference>
<dbReference type="EMBL" id="JAADZU010000150">
    <property type="protein sequence ID" value="NDK92615.1"/>
    <property type="molecule type" value="Genomic_DNA"/>
</dbReference>
<evidence type="ECO:0000313" key="3">
    <source>
        <dbReference type="Proteomes" id="UP000466307"/>
    </source>
</evidence>
<organism evidence="2 3">
    <name type="scientific">Gordonia desulfuricans</name>
    <dbReference type="NCBI Taxonomy" id="89051"/>
    <lineage>
        <taxon>Bacteria</taxon>
        <taxon>Bacillati</taxon>
        <taxon>Actinomycetota</taxon>
        <taxon>Actinomycetes</taxon>
        <taxon>Mycobacteriales</taxon>
        <taxon>Gordoniaceae</taxon>
        <taxon>Gordonia</taxon>
    </lineage>
</organism>
<dbReference type="AlphaFoldDB" id="A0A7K3LWF6"/>
<evidence type="ECO:0000256" key="1">
    <source>
        <dbReference type="SAM" id="MobiDB-lite"/>
    </source>
</evidence>
<dbReference type="Proteomes" id="UP000466307">
    <property type="component" value="Unassembled WGS sequence"/>
</dbReference>
<feature type="compositionally biased region" description="Basic residues" evidence="1">
    <location>
        <begin position="21"/>
        <end position="30"/>
    </location>
</feature>
<proteinExistence type="predicted"/>
<dbReference type="InterPro" id="IPR005152">
    <property type="entry name" value="Lipase_secreted"/>
</dbReference>
<comment type="caution">
    <text evidence="2">The sequence shown here is derived from an EMBL/GenBank/DDBJ whole genome shotgun (WGS) entry which is preliminary data.</text>
</comment>